<feature type="domain" description="Isochorismatase-like" evidence="4">
    <location>
        <begin position="78"/>
        <end position="241"/>
    </location>
</feature>
<dbReference type="PANTHER" id="PTHR43540">
    <property type="entry name" value="PEROXYUREIDOACRYLATE/UREIDOACRYLATE AMIDOHYDROLASE-RELATED"/>
    <property type="match status" value="1"/>
</dbReference>
<dbReference type="InterPro" id="IPR050272">
    <property type="entry name" value="Isochorismatase-like_hydrls"/>
</dbReference>
<evidence type="ECO:0000256" key="1">
    <source>
        <dbReference type="ARBA" id="ARBA00022801"/>
    </source>
</evidence>
<keyword evidence="6" id="KW-1185">Reference proteome</keyword>
<proteinExistence type="predicted"/>
<gene>
    <name evidence="5" type="ORF">FY004_28190</name>
</gene>
<dbReference type="Pfam" id="PF00857">
    <property type="entry name" value="Isochorismatase"/>
    <property type="match status" value="1"/>
</dbReference>
<dbReference type="Proteomes" id="UP000323242">
    <property type="component" value="Unassembled WGS sequence"/>
</dbReference>
<dbReference type="EMBL" id="VSZQ01000191">
    <property type="protein sequence ID" value="TYR52826.1"/>
    <property type="molecule type" value="Genomic_DNA"/>
</dbReference>
<comment type="caution">
    <text evidence="5">The sequence shown here is derived from an EMBL/GenBank/DDBJ whole genome shotgun (WGS) entry which is preliminary data.</text>
</comment>
<dbReference type="PROSITE" id="PS51257">
    <property type="entry name" value="PROKAR_LIPOPROTEIN"/>
    <property type="match status" value="1"/>
</dbReference>
<dbReference type="GO" id="GO:0016787">
    <property type="term" value="F:hydrolase activity"/>
    <property type="evidence" value="ECO:0007669"/>
    <property type="project" value="UniProtKB-KW"/>
</dbReference>
<sequence>MKLLRTTTAIGIAAVLAATATACGGSSEAATGKDGGAGASAAPSAAAKNASGNVAEDTTTLRTLNKLDETPATLADATLILVDYQNTYTEGVMELDGWKPAVENTAALLKRARAAKTPVIHIVDKGYDLKSEAGQIIPAVKPVKGEPVVEKSVPNGFHDTNLADEVKKAGRKNVIIAGFMTNMCTLFTAQGAFINGNSPTVVADASATRPLPLNGNPNGIPAQQLHESALATVQDLYGVVVPTQKSLKQVAEAGR</sequence>
<accession>A0A5D4IIU5</accession>
<dbReference type="InterPro" id="IPR000868">
    <property type="entry name" value="Isochorismatase-like_dom"/>
</dbReference>
<evidence type="ECO:0000313" key="5">
    <source>
        <dbReference type="EMBL" id="TYR52826.1"/>
    </source>
</evidence>
<evidence type="ECO:0000256" key="2">
    <source>
        <dbReference type="SAM" id="MobiDB-lite"/>
    </source>
</evidence>
<dbReference type="AlphaFoldDB" id="A0A5D4IIU5"/>
<protein>
    <submittedName>
        <fullName evidence="5">Isochorismatase family protein</fullName>
    </submittedName>
</protein>
<evidence type="ECO:0000256" key="3">
    <source>
        <dbReference type="SAM" id="SignalP"/>
    </source>
</evidence>
<reference evidence="5 6" key="1">
    <citation type="submission" date="2019-08" db="EMBL/GenBank/DDBJ databases">
        <title>Draft genome for granaticin producer strain Streptomyces parvus C05.</title>
        <authorList>
            <person name="Gonzalez-Pimentel J.L."/>
        </authorList>
    </citation>
    <scope>NUCLEOTIDE SEQUENCE [LARGE SCALE GENOMIC DNA]</scope>
    <source>
        <strain evidence="5 6">C05</strain>
    </source>
</reference>
<evidence type="ECO:0000313" key="6">
    <source>
        <dbReference type="Proteomes" id="UP000323242"/>
    </source>
</evidence>
<dbReference type="SUPFAM" id="SSF52499">
    <property type="entry name" value="Isochorismatase-like hydrolases"/>
    <property type="match status" value="1"/>
</dbReference>
<dbReference type="PANTHER" id="PTHR43540:SF15">
    <property type="entry name" value="BLR5631 PROTEIN"/>
    <property type="match status" value="1"/>
</dbReference>
<feature type="chain" id="PRO_5039170680" evidence="3">
    <location>
        <begin position="23"/>
        <end position="255"/>
    </location>
</feature>
<evidence type="ECO:0000259" key="4">
    <source>
        <dbReference type="Pfam" id="PF00857"/>
    </source>
</evidence>
<keyword evidence="3" id="KW-0732">Signal</keyword>
<feature type="signal peptide" evidence="3">
    <location>
        <begin position="1"/>
        <end position="22"/>
    </location>
</feature>
<dbReference type="InterPro" id="IPR036380">
    <property type="entry name" value="Isochorismatase-like_sf"/>
</dbReference>
<name>A0A5D4IIU5_9ACTN</name>
<feature type="compositionally biased region" description="Low complexity" evidence="2">
    <location>
        <begin position="39"/>
        <end position="52"/>
    </location>
</feature>
<keyword evidence="1" id="KW-0378">Hydrolase</keyword>
<feature type="region of interest" description="Disordered" evidence="2">
    <location>
        <begin position="27"/>
        <end position="53"/>
    </location>
</feature>
<organism evidence="5 6">
    <name type="scientific">Streptomyces parvus</name>
    <dbReference type="NCBI Taxonomy" id="66428"/>
    <lineage>
        <taxon>Bacteria</taxon>
        <taxon>Bacillati</taxon>
        <taxon>Actinomycetota</taxon>
        <taxon>Actinomycetes</taxon>
        <taxon>Kitasatosporales</taxon>
        <taxon>Streptomycetaceae</taxon>
        <taxon>Streptomyces</taxon>
    </lineage>
</organism>
<dbReference type="Gene3D" id="3.40.50.850">
    <property type="entry name" value="Isochorismatase-like"/>
    <property type="match status" value="1"/>
</dbReference>